<name>A0ABT1BL31_9BURK</name>
<dbReference type="EMBL" id="JAMXMC010000005">
    <property type="protein sequence ID" value="MCO5976920.1"/>
    <property type="molecule type" value="Genomic_DNA"/>
</dbReference>
<dbReference type="Proteomes" id="UP001204851">
    <property type="component" value="Unassembled WGS sequence"/>
</dbReference>
<feature type="signal peptide" evidence="1">
    <location>
        <begin position="1"/>
        <end position="27"/>
    </location>
</feature>
<keyword evidence="3" id="KW-1185">Reference proteome</keyword>
<feature type="chain" id="PRO_5045523874" evidence="1">
    <location>
        <begin position="28"/>
        <end position="245"/>
    </location>
</feature>
<gene>
    <name evidence="2" type="ORF">M0L44_09385</name>
</gene>
<evidence type="ECO:0000313" key="2">
    <source>
        <dbReference type="EMBL" id="MCO5976920.1"/>
    </source>
</evidence>
<sequence length="245" mass="25997">MRRLGIKNAASAWAGWSLALAAGASGAASPADPADGWARCQRDTNPERCLATLETEALQAPHARKAPWAIRQGALLRLQAPGASEIRLEDSAQSHYRALGPVGRSGTWLVARLSPADSPALLLVNAASGQSLGLDAPPRPAPDGHLLVAIRPGQPDHDGSTLTLLQRSGNRWSVVFRYEAPAGLHLNFHRWRSDGAAVHLQWQRSATPTCPTGDGSAQLRDGPFGWDFVPEMPPPCQAAEAHSSS</sequence>
<accession>A0ABT1BL31</accession>
<dbReference type="RefSeq" id="WP_252769451.1">
    <property type="nucleotide sequence ID" value="NZ_JAMXMC010000005.1"/>
</dbReference>
<keyword evidence="1" id="KW-0732">Signal</keyword>
<proteinExistence type="predicted"/>
<evidence type="ECO:0000256" key="1">
    <source>
        <dbReference type="SAM" id="SignalP"/>
    </source>
</evidence>
<protein>
    <submittedName>
        <fullName evidence="2">Uncharacterized protein</fullName>
    </submittedName>
</protein>
<evidence type="ECO:0000313" key="3">
    <source>
        <dbReference type="Proteomes" id="UP001204851"/>
    </source>
</evidence>
<comment type="caution">
    <text evidence="2">The sequence shown here is derived from an EMBL/GenBank/DDBJ whole genome shotgun (WGS) entry which is preliminary data.</text>
</comment>
<organism evidence="2 3">
    <name type="scientific">Ideonella oryzae</name>
    <dbReference type="NCBI Taxonomy" id="2937441"/>
    <lineage>
        <taxon>Bacteria</taxon>
        <taxon>Pseudomonadati</taxon>
        <taxon>Pseudomonadota</taxon>
        <taxon>Betaproteobacteria</taxon>
        <taxon>Burkholderiales</taxon>
        <taxon>Sphaerotilaceae</taxon>
        <taxon>Ideonella</taxon>
    </lineage>
</organism>
<reference evidence="2 3" key="1">
    <citation type="submission" date="2022-06" db="EMBL/GenBank/DDBJ databases">
        <title>Ideonella sp. NS12-5 Genome sequencing and assembly.</title>
        <authorList>
            <person name="Jung Y."/>
        </authorList>
    </citation>
    <scope>NUCLEOTIDE SEQUENCE [LARGE SCALE GENOMIC DNA]</scope>
    <source>
        <strain evidence="2 3">NS12-5</strain>
    </source>
</reference>